<gene>
    <name evidence="2" type="ORF">PXEA_LOCUS33698</name>
</gene>
<dbReference type="Proteomes" id="UP000784294">
    <property type="component" value="Unassembled WGS sequence"/>
</dbReference>
<accession>A0A3S5B9G6</accession>
<feature type="compositionally biased region" description="Basic residues" evidence="1">
    <location>
        <begin position="157"/>
        <end position="173"/>
    </location>
</feature>
<feature type="compositionally biased region" description="Basic and acidic residues" evidence="1">
    <location>
        <begin position="300"/>
        <end position="310"/>
    </location>
</feature>
<evidence type="ECO:0000313" key="2">
    <source>
        <dbReference type="EMBL" id="VEL40258.1"/>
    </source>
</evidence>
<keyword evidence="3" id="KW-1185">Reference proteome</keyword>
<feature type="compositionally biased region" description="Basic residues" evidence="1">
    <location>
        <begin position="371"/>
        <end position="394"/>
    </location>
</feature>
<reference evidence="2" key="1">
    <citation type="submission" date="2018-11" db="EMBL/GenBank/DDBJ databases">
        <authorList>
            <consortium name="Pathogen Informatics"/>
        </authorList>
    </citation>
    <scope>NUCLEOTIDE SEQUENCE</scope>
</reference>
<feature type="region of interest" description="Disordered" evidence="1">
    <location>
        <begin position="292"/>
        <end position="400"/>
    </location>
</feature>
<protein>
    <submittedName>
        <fullName evidence="2">Uncharacterized protein</fullName>
    </submittedName>
</protein>
<dbReference type="AlphaFoldDB" id="A0A3S5B9G6"/>
<evidence type="ECO:0000313" key="3">
    <source>
        <dbReference type="Proteomes" id="UP000784294"/>
    </source>
</evidence>
<dbReference type="EMBL" id="CAAALY010264226">
    <property type="protein sequence ID" value="VEL40258.1"/>
    <property type="molecule type" value="Genomic_DNA"/>
</dbReference>
<feature type="region of interest" description="Disordered" evidence="1">
    <location>
        <begin position="519"/>
        <end position="544"/>
    </location>
</feature>
<name>A0A3S5B9G6_9PLAT</name>
<feature type="region of interest" description="Disordered" evidence="1">
    <location>
        <begin position="84"/>
        <end position="179"/>
    </location>
</feature>
<sequence>MAGSEGRALLGLARAIKAKGSGGRTTAVAVDVTVDVAVATATESSAMARRCGEWSRRASESGLGSCHRATEVAVGTATAVAAEEAVKSTGPPRAADGGGDVGQTCSPRQNAEPPPSDCAHANTHTHTHTHTHIHTRTQAVHPLAQSHSHPGATPRTQTRRRKRQGQRHRRRARLQPSLLGLSLSPLSSSCLGSSLHWHGPSPRPAQALVVTHTLAAHAHADAHMDTHPPAQPVSPPLNLSLCPSRLDWHASATFQTGPWPPLTESTPSKLSATCPQRGWLAQASTCLAPAPTPAPAPAHCDTHAQAERMRRMGQRQAELERRPPKPPARRHAEALRIGSRAARGKETHNTGTHVTHSFRPGNHADLPPRASRYRALGRRHNPTRRTHSYTRLNKHTGQERERERRCGCASVSSVGSVRCLLCAAGWRPAQQPITAAPLPSETAQQCVCLLPGADPTLDWLEASAAAGGRPNSVLPCRACRVDVDVQVLVTSVGVSASRGRVEGGRKGEREKNRLLQTHQHSTAAQMAPDETDTRMHTCRPSDQA</sequence>
<proteinExistence type="predicted"/>
<organism evidence="2 3">
    <name type="scientific">Protopolystoma xenopodis</name>
    <dbReference type="NCBI Taxonomy" id="117903"/>
    <lineage>
        <taxon>Eukaryota</taxon>
        <taxon>Metazoa</taxon>
        <taxon>Spiralia</taxon>
        <taxon>Lophotrochozoa</taxon>
        <taxon>Platyhelminthes</taxon>
        <taxon>Monogenea</taxon>
        <taxon>Polyopisthocotylea</taxon>
        <taxon>Polystomatidea</taxon>
        <taxon>Polystomatidae</taxon>
        <taxon>Protopolystoma</taxon>
    </lineage>
</organism>
<comment type="caution">
    <text evidence="2">The sequence shown here is derived from an EMBL/GenBank/DDBJ whole genome shotgun (WGS) entry which is preliminary data.</text>
</comment>
<feature type="compositionally biased region" description="Basic residues" evidence="1">
    <location>
        <begin position="123"/>
        <end position="135"/>
    </location>
</feature>
<evidence type="ECO:0000256" key="1">
    <source>
        <dbReference type="SAM" id="MobiDB-lite"/>
    </source>
</evidence>